<dbReference type="Proteomes" id="UP000193689">
    <property type="component" value="Unassembled WGS sequence"/>
</dbReference>
<protein>
    <submittedName>
        <fullName evidence="1">Uncharacterized protein</fullName>
    </submittedName>
</protein>
<keyword evidence="2" id="KW-1185">Reference proteome</keyword>
<dbReference type="EMBL" id="MCFJ01000026">
    <property type="protein sequence ID" value="ORY55667.1"/>
    <property type="molecule type" value="Genomic_DNA"/>
</dbReference>
<reference evidence="1 2" key="1">
    <citation type="submission" date="2016-07" db="EMBL/GenBank/DDBJ databases">
        <title>Pervasive Adenine N6-methylation of Active Genes in Fungi.</title>
        <authorList>
            <consortium name="DOE Joint Genome Institute"/>
            <person name="Mondo S.J."/>
            <person name="Dannebaum R.O."/>
            <person name="Kuo R.C."/>
            <person name="Labutti K."/>
            <person name="Haridas S."/>
            <person name="Kuo A."/>
            <person name="Salamov A."/>
            <person name="Ahrendt S.R."/>
            <person name="Lipzen A."/>
            <person name="Sullivan W."/>
            <person name="Andreopoulos W.B."/>
            <person name="Clum A."/>
            <person name="Lindquist E."/>
            <person name="Daum C."/>
            <person name="Ramamoorthy G.K."/>
            <person name="Gryganskyi A."/>
            <person name="Culley D."/>
            <person name="Magnuson J.K."/>
            <person name="James T.Y."/>
            <person name="O'Malley M.A."/>
            <person name="Stajich J.E."/>
            <person name="Spatafora J.W."/>
            <person name="Visel A."/>
            <person name="Grigoriev I.V."/>
        </authorList>
    </citation>
    <scope>NUCLEOTIDE SEQUENCE [LARGE SCALE GENOMIC DNA]</scope>
    <source>
        <strain evidence="1 2">CBS 129021</strain>
    </source>
</reference>
<organism evidence="1 2">
    <name type="scientific">Pseudomassariella vexata</name>
    <dbReference type="NCBI Taxonomy" id="1141098"/>
    <lineage>
        <taxon>Eukaryota</taxon>
        <taxon>Fungi</taxon>
        <taxon>Dikarya</taxon>
        <taxon>Ascomycota</taxon>
        <taxon>Pezizomycotina</taxon>
        <taxon>Sordariomycetes</taxon>
        <taxon>Xylariomycetidae</taxon>
        <taxon>Amphisphaeriales</taxon>
        <taxon>Pseudomassariaceae</taxon>
        <taxon>Pseudomassariella</taxon>
    </lineage>
</organism>
<proteinExistence type="predicted"/>
<dbReference type="GeneID" id="63780816"/>
<dbReference type="AlphaFoldDB" id="A0A1Y2D8X9"/>
<evidence type="ECO:0000313" key="1">
    <source>
        <dbReference type="EMBL" id="ORY55667.1"/>
    </source>
</evidence>
<name>A0A1Y2D8X9_9PEZI</name>
<sequence length="572" mass="64399">MAPTKPDGLSHILQKAASELGTKYGLDVTDILSIANDFDNAGIQVVPNKELDAKYGFGGVDIPYPADIQVVPYEELVAKYGIGGVGIPDFAKEKKHAAVGIQVIPFSDLVKLLANLDKAVPEWLTSSEAHLRNYQEKETQYILVLLETRHWFAALNRNLEAFSPWKAVFDTRFPRHTHRGLLKDEDLQGRYVFKGCSFSEHVEGLERVVLNNDKQTEDYNTLKKTYFPNGIDDAISAFVKHCASLQHQRGKLDRRCRFLEKKNVAVRSSLIIRSNVLIRSCDNRLRFMLASALNWNLRGKEFRQRAQLPGNPHGLKYGDNVRVRYETNTMEIRYSPDDVMVHAWGVGWVPRGGQDNNPIRWLPGSPWIDWLRNHNQERYGVARYLEAIDQGKAPPSQSPGPLKLKLPQSLISLYTHFGRLYLDASEKLNEVAGIPGPQKTKTELNEQAAMLSSATGEPYWRVREFQTDDTHADLIPPILPTFERLMMDGMLNIRFDRLSAILMELRKGQDTPFRGVVPYIELDATVPGVNVVQPGIPPNAEDDGFEDAVFTNPESDDAGFLAATFAGSEDDD</sequence>
<gene>
    <name evidence="1" type="ORF">BCR38DRAFT_491005</name>
</gene>
<dbReference type="InParanoid" id="A0A1Y2D8X9"/>
<evidence type="ECO:0000313" key="2">
    <source>
        <dbReference type="Proteomes" id="UP000193689"/>
    </source>
</evidence>
<dbReference type="RefSeq" id="XP_040709725.1">
    <property type="nucleotide sequence ID" value="XM_040864604.1"/>
</dbReference>
<accession>A0A1Y2D8X9</accession>
<dbReference type="OrthoDB" id="4756725at2759"/>
<comment type="caution">
    <text evidence="1">The sequence shown here is derived from an EMBL/GenBank/DDBJ whole genome shotgun (WGS) entry which is preliminary data.</text>
</comment>